<feature type="region of interest" description="Domain I" evidence="1">
    <location>
        <begin position="1"/>
        <end position="64"/>
    </location>
</feature>
<dbReference type="SUPFAM" id="SSF47781">
    <property type="entry name" value="RuvA domain 2-like"/>
    <property type="match status" value="1"/>
</dbReference>
<dbReference type="CDD" id="cd14332">
    <property type="entry name" value="UBA_RuvA_C"/>
    <property type="match status" value="1"/>
</dbReference>
<comment type="function">
    <text evidence="1">The RuvA-RuvB-RuvC complex processes Holliday junction (HJ) DNA during genetic recombination and DNA repair, while the RuvA-RuvB complex plays an important role in the rescue of blocked DNA replication forks via replication fork reversal (RFR). RuvA specifically binds to HJ cruciform DNA, conferring on it an open structure. The RuvB hexamer acts as an ATP-dependent pump, pulling dsDNA into and through the RuvAB complex. HJ branch migration allows RuvC to scan DNA until it finds its consensus sequence, where it cleaves and resolves the cruciform DNA.</text>
</comment>
<dbReference type="InterPro" id="IPR012340">
    <property type="entry name" value="NA-bd_OB-fold"/>
</dbReference>
<dbReference type="HAMAP" id="MF_00031">
    <property type="entry name" value="DNA_HJ_migration_RuvA"/>
    <property type="match status" value="1"/>
</dbReference>
<reference evidence="2 3" key="1">
    <citation type="submission" date="2019-04" db="EMBL/GenBank/DDBJ databases">
        <title>Complete genome sequencing of Piscirickettsia salmonis strain Psal-009.</title>
        <authorList>
            <person name="Schober I."/>
            <person name="Bunk B."/>
            <person name="Sproer C."/>
            <person name="Carril G.P."/>
            <person name="Riedel T."/>
            <person name="Flores-Herrera P.A."/>
            <person name="Nourdin-Galindo G."/>
            <person name="Marshall S.H."/>
            <person name="Overmann J."/>
        </authorList>
    </citation>
    <scope>NUCLEOTIDE SEQUENCE [LARGE SCALE GENOMIC DNA]</scope>
    <source>
        <strain evidence="2 3">Psal-009</strain>
    </source>
</reference>
<dbReference type="SMART" id="SM00278">
    <property type="entry name" value="HhH1"/>
    <property type="match status" value="2"/>
</dbReference>
<dbReference type="Proteomes" id="UP000422232">
    <property type="component" value="Chromosome"/>
</dbReference>
<sequence length="199" mass="21599">MIGQLTGTIVDVFLDYLMIDVGGVGYEVFVPASILTRCGEVGQRITLYTHLIIREDAHSLYGFEERSAKALFRVLLKANGVGPKLAMVILSTMGVSDFIQAVTLQDVAALTRLPGVGKKTAERLVIELKDKLSQFDYLDRAIKINSINESSTALPVLSDAISALAALGYKDPEAVKMATMVYKEGLTCEDVIRLALKSS</sequence>
<keyword evidence="2" id="KW-0378">Hydrolase</keyword>
<keyword evidence="2" id="KW-0547">Nucleotide-binding</keyword>
<dbReference type="GeneID" id="66740543"/>
<dbReference type="InterPro" id="IPR003583">
    <property type="entry name" value="Hlx-hairpin-Hlx_DNA-bd_motif"/>
</dbReference>
<comment type="similarity">
    <text evidence="1">Belongs to the RuvA family.</text>
</comment>
<dbReference type="GO" id="GO:0006281">
    <property type="term" value="P:DNA repair"/>
    <property type="evidence" value="ECO:0007669"/>
    <property type="project" value="UniProtKB-UniRule"/>
</dbReference>
<dbReference type="Gene3D" id="2.40.50.140">
    <property type="entry name" value="Nucleic acid-binding proteins"/>
    <property type="match status" value="1"/>
</dbReference>
<dbReference type="SUPFAM" id="SSF50249">
    <property type="entry name" value="Nucleic acid-binding proteins"/>
    <property type="match status" value="1"/>
</dbReference>
<comment type="subcellular location">
    <subcellularLocation>
        <location evidence="1">Cytoplasm</location>
    </subcellularLocation>
</comment>
<dbReference type="GO" id="GO:0000400">
    <property type="term" value="F:four-way junction DNA binding"/>
    <property type="evidence" value="ECO:0007669"/>
    <property type="project" value="UniProtKB-UniRule"/>
</dbReference>
<keyword evidence="1" id="KW-0227">DNA damage</keyword>
<dbReference type="Gene3D" id="1.10.8.10">
    <property type="entry name" value="DNA helicase RuvA subunit, C-terminal domain"/>
    <property type="match status" value="1"/>
</dbReference>
<dbReference type="AlphaFoldDB" id="A0A9Q6PS36"/>
<protein>
    <recommendedName>
        <fullName evidence="1">Holliday junction branch migration complex subunit RuvA</fullName>
    </recommendedName>
</protein>
<keyword evidence="1" id="KW-0238">DNA-binding</keyword>
<keyword evidence="2" id="KW-0067">ATP-binding</keyword>
<dbReference type="NCBIfam" id="TIGR00084">
    <property type="entry name" value="ruvA"/>
    <property type="match status" value="1"/>
</dbReference>
<keyword evidence="1" id="KW-0963">Cytoplasm</keyword>
<dbReference type="Gene3D" id="1.10.150.20">
    <property type="entry name" value="5' to 3' exonuclease, C-terminal subdomain"/>
    <property type="match status" value="1"/>
</dbReference>
<dbReference type="Pfam" id="PF07499">
    <property type="entry name" value="RuvA_C"/>
    <property type="match status" value="1"/>
</dbReference>
<dbReference type="GO" id="GO:0005524">
    <property type="term" value="F:ATP binding"/>
    <property type="evidence" value="ECO:0007669"/>
    <property type="project" value="InterPro"/>
</dbReference>
<evidence type="ECO:0000256" key="1">
    <source>
        <dbReference type="HAMAP-Rule" id="MF_00031"/>
    </source>
</evidence>
<dbReference type="GO" id="GO:0009378">
    <property type="term" value="F:four-way junction helicase activity"/>
    <property type="evidence" value="ECO:0007669"/>
    <property type="project" value="InterPro"/>
</dbReference>
<feature type="region of interest" description="Domain III" evidence="1">
    <location>
        <begin position="149"/>
        <end position="199"/>
    </location>
</feature>
<comment type="subunit">
    <text evidence="1">Homotetramer. Forms an RuvA(8)-RuvB(12)-Holliday junction (HJ) complex. HJ DNA is sandwiched between 2 RuvA tetramers; dsDNA enters through RuvA and exits via RuvB. An RuvB hexamer assembles on each DNA strand where it exits the tetramer. Each RuvB hexamer is contacted by two RuvA subunits (via domain III) on 2 adjacent RuvB subunits; this complex drives branch migration. In the full resolvosome a probable DNA-RuvA(4)-RuvB(12)-RuvC(2) complex forms which resolves the HJ.</text>
</comment>
<dbReference type="Pfam" id="PF14520">
    <property type="entry name" value="HHH_5"/>
    <property type="match status" value="1"/>
</dbReference>
<keyword evidence="1" id="KW-0234">DNA repair</keyword>
<comment type="domain">
    <text evidence="1">Has three domains with a flexible linker between the domains II and III and assumes an 'L' shape. Domain III is highly mobile and contacts RuvB.</text>
</comment>
<dbReference type="GO" id="GO:0016787">
    <property type="term" value="F:hydrolase activity"/>
    <property type="evidence" value="ECO:0007669"/>
    <property type="project" value="UniProtKB-KW"/>
</dbReference>
<dbReference type="InterPro" id="IPR036267">
    <property type="entry name" value="RuvA_C_sf"/>
</dbReference>
<dbReference type="GO" id="GO:0009379">
    <property type="term" value="C:Holliday junction helicase complex"/>
    <property type="evidence" value="ECO:0007669"/>
    <property type="project" value="InterPro"/>
</dbReference>
<dbReference type="InterPro" id="IPR000085">
    <property type="entry name" value="RuvA"/>
</dbReference>
<proteinExistence type="inferred from homology"/>
<keyword evidence="2" id="KW-0347">Helicase</keyword>
<keyword evidence="1" id="KW-0233">DNA recombination</keyword>
<evidence type="ECO:0000313" key="2">
    <source>
        <dbReference type="EMBL" id="QGO05470.1"/>
    </source>
</evidence>
<dbReference type="EMBL" id="CP038908">
    <property type="protein sequence ID" value="QGO05470.1"/>
    <property type="molecule type" value="Genomic_DNA"/>
</dbReference>
<dbReference type="InterPro" id="IPR011114">
    <property type="entry name" value="RuvA_C"/>
</dbReference>
<comment type="caution">
    <text evidence="1">Lacks conserved residue(s) required for the propagation of feature annotation.</text>
</comment>
<dbReference type="InterPro" id="IPR013849">
    <property type="entry name" value="DNA_helicase_Holl-junc_RuvA_I"/>
</dbReference>
<accession>A0A9Q6PS36</accession>
<keyword evidence="3" id="KW-1185">Reference proteome</keyword>
<dbReference type="RefSeq" id="WP_016209438.1">
    <property type="nucleotide sequence ID" value="NZ_CP012413.1"/>
</dbReference>
<name>A0A9Q6PS36_PISSA</name>
<dbReference type="SUPFAM" id="SSF46929">
    <property type="entry name" value="DNA helicase RuvA subunit, C-terminal domain"/>
    <property type="match status" value="1"/>
</dbReference>
<gene>
    <name evidence="1 2" type="primary">ruvA</name>
    <name evidence="2" type="ORF">Psal009_01359</name>
</gene>
<organism evidence="2 3">
    <name type="scientific">Piscirickettsia salmonis</name>
    <dbReference type="NCBI Taxonomy" id="1238"/>
    <lineage>
        <taxon>Bacteria</taxon>
        <taxon>Pseudomonadati</taxon>
        <taxon>Pseudomonadota</taxon>
        <taxon>Gammaproteobacteria</taxon>
        <taxon>Thiotrichales</taxon>
        <taxon>Piscirickettsiaceae</taxon>
        <taxon>Piscirickettsia</taxon>
    </lineage>
</organism>
<dbReference type="InterPro" id="IPR010994">
    <property type="entry name" value="RuvA_2-like"/>
</dbReference>
<dbReference type="Pfam" id="PF01330">
    <property type="entry name" value="RuvA_N"/>
    <property type="match status" value="1"/>
</dbReference>
<evidence type="ECO:0000313" key="3">
    <source>
        <dbReference type="Proteomes" id="UP000422232"/>
    </source>
</evidence>
<dbReference type="GO" id="GO:0005737">
    <property type="term" value="C:cytoplasm"/>
    <property type="evidence" value="ECO:0007669"/>
    <property type="project" value="UniProtKB-SubCell"/>
</dbReference>
<dbReference type="GO" id="GO:0048476">
    <property type="term" value="C:Holliday junction resolvase complex"/>
    <property type="evidence" value="ECO:0007669"/>
    <property type="project" value="UniProtKB-UniRule"/>
</dbReference>
<dbReference type="GO" id="GO:0006310">
    <property type="term" value="P:DNA recombination"/>
    <property type="evidence" value="ECO:0007669"/>
    <property type="project" value="UniProtKB-UniRule"/>
</dbReference>